<dbReference type="AlphaFoldDB" id="A0A0A3IUS7"/>
<protein>
    <submittedName>
        <fullName evidence="1">Uncharacterized protein</fullName>
    </submittedName>
</protein>
<dbReference type="RefSeq" id="WP_036150450.1">
    <property type="nucleotide sequence ID" value="NZ_AVCX01000025.1"/>
</dbReference>
<dbReference type="Proteomes" id="UP000030437">
    <property type="component" value="Unassembled WGS sequence"/>
</dbReference>
<evidence type="ECO:0000313" key="2">
    <source>
        <dbReference type="Proteomes" id="UP000030437"/>
    </source>
</evidence>
<evidence type="ECO:0000313" key="1">
    <source>
        <dbReference type="EMBL" id="KGR88524.1"/>
    </source>
</evidence>
<comment type="caution">
    <text evidence="1">The sequence shown here is derived from an EMBL/GenBank/DDBJ whole genome shotgun (WGS) entry which is preliminary data.</text>
</comment>
<organism evidence="1 2">
    <name type="scientific">Lysinibacillus odysseyi 34hs-1 = NBRC 100172</name>
    <dbReference type="NCBI Taxonomy" id="1220589"/>
    <lineage>
        <taxon>Bacteria</taxon>
        <taxon>Bacillati</taxon>
        <taxon>Bacillota</taxon>
        <taxon>Bacilli</taxon>
        <taxon>Bacillales</taxon>
        <taxon>Bacillaceae</taxon>
        <taxon>Lysinibacillus</taxon>
    </lineage>
</organism>
<keyword evidence="2" id="KW-1185">Reference proteome</keyword>
<dbReference type="EMBL" id="JPVP01000039">
    <property type="protein sequence ID" value="KGR88524.1"/>
    <property type="molecule type" value="Genomic_DNA"/>
</dbReference>
<accession>A0A0A3IUS7</accession>
<gene>
    <name evidence="1" type="ORF">CD32_01570</name>
</gene>
<proteinExistence type="predicted"/>
<reference evidence="1 2" key="1">
    <citation type="submission" date="2014-02" db="EMBL/GenBank/DDBJ databases">
        <title>Draft genome sequence of Lysinibacillus odysseyi NBRC 100172.</title>
        <authorList>
            <person name="Zhang F."/>
            <person name="Wang G."/>
            <person name="Zhang L."/>
        </authorList>
    </citation>
    <scope>NUCLEOTIDE SEQUENCE [LARGE SCALE GENOMIC DNA]</scope>
    <source>
        <strain evidence="1 2">NBRC 100172</strain>
    </source>
</reference>
<sequence>MRITLKEKGEVLATINGKEVTSEDRKVRECLEALIANNELNEFPPHIDKDQMLEDVIKAFAFVNNYEIEE</sequence>
<name>A0A0A3IUS7_9BACI</name>
<dbReference type="STRING" id="1220589.CD32_01570"/>